<comment type="cofactor">
    <cofactor evidence="1">
        <name>L-ascorbate</name>
        <dbReference type="ChEBI" id="CHEBI:38290"/>
    </cofactor>
</comment>
<dbReference type="Proteomes" id="UP000077202">
    <property type="component" value="Unassembled WGS sequence"/>
</dbReference>
<dbReference type="PANTHER" id="PTHR10869:SF236">
    <property type="entry name" value="PROLYL 4-HYDROXYLASE ALPHA SUBUNIT DOMAIN-CONTAINING PROTEIN"/>
    <property type="match status" value="1"/>
</dbReference>
<accession>A0A176W1G0</accession>
<dbReference type="SMART" id="SM00702">
    <property type="entry name" value="P4Hc"/>
    <property type="match status" value="1"/>
</dbReference>
<evidence type="ECO:0000256" key="2">
    <source>
        <dbReference type="ARBA" id="ARBA00004648"/>
    </source>
</evidence>
<dbReference type="AlphaFoldDB" id="A0A176W1G0"/>
<reference evidence="9" key="1">
    <citation type="submission" date="2016-03" db="EMBL/GenBank/DDBJ databases">
        <title>Mechanisms controlling the formation of the plant cell surface in tip-growing cells are functionally conserved among land plants.</title>
        <authorList>
            <person name="Honkanen S."/>
            <person name="Jones V.A."/>
            <person name="Morieri G."/>
            <person name="Champion C."/>
            <person name="Hetherington A.J."/>
            <person name="Kelly S."/>
            <person name="Saint-Marcoux D."/>
            <person name="Proust H."/>
            <person name="Prescott H."/>
            <person name="Dolan L."/>
        </authorList>
    </citation>
    <scope>NUCLEOTIDE SEQUENCE [LARGE SCALE GENOMIC DNA]</scope>
    <source>
        <tissue evidence="9">Whole gametophyte</tissue>
    </source>
</reference>
<dbReference type="GO" id="GO:0005789">
    <property type="term" value="C:endoplasmic reticulum membrane"/>
    <property type="evidence" value="ECO:0007669"/>
    <property type="project" value="UniProtKB-SubCell"/>
</dbReference>
<feature type="domain" description="Prolyl 4-hydroxylase alpha subunit" evidence="8">
    <location>
        <begin position="137"/>
        <end position="329"/>
    </location>
</feature>
<keyword evidence="10" id="KW-1185">Reference proteome</keyword>
<keyword evidence="6" id="KW-0408">Iron</keyword>
<dbReference type="GO" id="GO:0031418">
    <property type="term" value="F:L-ascorbic acid binding"/>
    <property type="evidence" value="ECO:0007669"/>
    <property type="project" value="InterPro"/>
</dbReference>
<proteinExistence type="predicted"/>
<name>A0A176W1G0_MARPO</name>
<gene>
    <name evidence="9" type="ORF">AXG93_4762s1100</name>
</gene>
<keyword evidence="3" id="KW-0479">Metal-binding</keyword>
<organism evidence="9 10">
    <name type="scientific">Marchantia polymorpha subsp. ruderalis</name>
    <dbReference type="NCBI Taxonomy" id="1480154"/>
    <lineage>
        <taxon>Eukaryota</taxon>
        <taxon>Viridiplantae</taxon>
        <taxon>Streptophyta</taxon>
        <taxon>Embryophyta</taxon>
        <taxon>Marchantiophyta</taxon>
        <taxon>Marchantiopsida</taxon>
        <taxon>Marchantiidae</taxon>
        <taxon>Marchantiales</taxon>
        <taxon>Marchantiaceae</taxon>
        <taxon>Marchantia</taxon>
    </lineage>
</organism>
<dbReference type="Gene3D" id="2.60.120.620">
    <property type="entry name" value="q2cbj1_9rhob like domain"/>
    <property type="match status" value="1"/>
</dbReference>
<evidence type="ECO:0000313" key="9">
    <source>
        <dbReference type="EMBL" id="OAE26900.1"/>
    </source>
</evidence>
<keyword evidence="4" id="KW-0223">Dioxygenase</keyword>
<dbReference type="GO" id="GO:0004656">
    <property type="term" value="F:procollagen-proline 4-dioxygenase activity"/>
    <property type="evidence" value="ECO:0007669"/>
    <property type="project" value="UniProtKB-EC"/>
</dbReference>
<dbReference type="PANTHER" id="PTHR10869">
    <property type="entry name" value="PROLYL 4-HYDROXYLASE ALPHA SUBUNIT"/>
    <property type="match status" value="1"/>
</dbReference>
<evidence type="ECO:0000256" key="1">
    <source>
        <dbReference type="ARBA" id="ARBA00001961"/>
    </source>
</evidence>
<evidence type="ECO:0000259" key="8">
    <source>
        <dbReference type="SMART" id="SM00702"/>
    </source>
</evidence>
<evidence type="ECO:0000256" key="4">
    <source>
        <dbReference type="ARBA" id="ARBA00022964"/>
    </source>
</evidence>
<evidence type="ECO:0000313" key="10">
    <source>
        <dbReference type="Proteomes" id="UP000077202"/>
    </source>
</evidence>
<protein>
    <recommendedName>
        <fullName evidence="8">Prolyl 4-hydroxylase alpha subunit domain-containing protein</fullName>
    </recommendedName>
</protein>
<keyword evidence="5" id="KW-0560">Oxidoreductase</keyword>
<comment type="catalytic activity">
    <reaction evidence="7">
        <text>L-prolyl-[collagen] + 2-oxoglutarate + O2 = trans-4-hydroxy-L-prolyl-[collagen] + succinate + CO2</text>
        <dbReference type="Rhea" id="RHEA:18945"/>
        <dbReference type="Rhea" id="RHEA-COMP:11676"/>
        <dbReference type="Rhea" id="RHEA-COMP:11680"/>
        <dbReference type="ChEBI" id="CHEBI:15379"/>
        <dbReference type="ChEBI" id="CHEBI:16526"/>
        <dbReference type="ChEBI" id="CHEBI:16810"/>
        <dbReference type="ChEBI" id="CHEBI:30031"/>
        <dbReference type="ChEBI" id="CHEBI:50342"/>
        <dbReference type="ChEBI" id="CHEBI:61965"/>
        <dbReference type="EC" id="1.14.11.2"/>
    </reaction>
</comment>
<sequence length="353" mass="38745">MSAGALYCLIPGPQDKWTVREVGYATAVQNSERTTMNLGSITSSNPLLSNFSGPADLLRRQHITWKSVTQISHHIVHQIHAKQAASMAGGKRAGAKVKGNQVQEQERGGEAVAGASGVFVCYSLGRRNEESSDLHQSLLVQVPNYLSIKECEAFIQCAVSLGFQHQGSRGPAYGEAFRDNGRVSVQSPALAEKLWEAGLSSVFNDIEIHGRRAVGLNPNLRFYRYTAGQRFGQHIDESVELGGRLATEYTLLIYLTGGEESSTEGKASREELLGGETVFYNRRRVVAEVPPVAGMALFHIHGQHCMLHEAKVVAKGVNFETWSVYLSCSIPLHYPRSSYPKIGLLDSLYRDLL</sequence>
<dbReference type="EMBL" id="LVLJ01002053">
    <property type="protein sequence ID" value="OAE26900.1"/>
    <property type="molecule type" value="Genomic_DNA"/>
</dbReference>
<evidence type="ECO:0000256" key="6">
    <source>
        <dbReference type="ARBA" id="ARBA00023004"/>
    </source>
</evidence>
<comment type="subcellular location">
    <subcellularLocation>
        <location evidence="2">Endoplasmic reticulum membrane</location>
        <topology evidence="2">Single-pass type II membrane protein</topology>
    </subcellularLocation>
</comment>
<evidence type="ECO:0000256" key="7">
    <source>
        <dbReference type="ARBA" id="ARBA00049169"/>
    </source>
</evidence>
<dbReference type="InterPro" id="IPR006620">
    <property type="entry name" value="Pro_4_hyd_alph"/>
</dbReference>
<evidence type="ECO:0000256" key="3">
    <source>
        <dbReference type="ARBA" id="ARBA00022723"/>
    </source>
</evidence>
<dbReference type="GO" id="GO:0005506">
    <property type="term" value="F:iron ion binding"/>
    <property type="evidence" value="ECO:0007669"/>
    <property type="project" value="InterPro"/>
</dbReference>
<dbReference type="InterPro" id="IPR045054">
    <property type="entry name" value="P4HA-like"/>
</dbReference>
<comment type="caution">
    <text evidence="9">The sequence shown here is derived from an EMBL/GenBank/DDBJ whole genome shotgun (WGS) entry which is preliminary data.</text>
</comment>
<evidence type="ECO:0000256" key="5">
    <source>
        <dbReference type="ARBA" id="ARBA00023002"/>
    </source>
</evidence>